<sequence length="118" mass="12709">MHRASDGPLCMICAVLLDEDPHRVEVDDKVVERVSLPQTRTAVERGSPLKNKRAVEHGLPQSELTVEHGVSPNKPVVGQGPPRGSGPIEHGLSCLEEGDPSLSHAESSFSSASLRRKM</sequence>
<dbReference type="AlphaFoldDB" id="A0A329S991"/>
<evidence type="ECO:0000256" key="1">
    <source>
        <dbReference type="SAM" id="MobiDB-lite"/>
    </source>
</evidence>
<feature type="region of interest" description="Disordered" evidence="1">
    <location>
        <begin position="41"/>
        <end position="118"/>
    </location>
</feature>
<accession>A0A329S991</accession>
<evidence type="ECO:0000313" key="3">
    <source>
        <dbReference type="Proteomes" id="UP000251314"/>
    </source>
</evidence>
<dbReference type="Proteomes" id="UP000251314">
    <property type="component" value="Unassembled WGS sequence"/>
</dbReference>
<gene>
    <name evidence="2" type="ORF">PC110_g11184</name>
</gene>
<proteinExistence type="predicted"/>
<comment type="caution">
    <text evidence="2">The sequence shown here is derived from an EMBL/GenBank/DDBJ whole genome shotgun (WGS) entry which is preliminary data.</text>
</comment>
<protein>
    <submittedName>
        <fullName evidence="2">Uncharacterized protein</fullName>
    </submittedName>
</protein>
<evidence type="ECO:0000313" key="2">
    <source>
        <dbReference type="EMBL" id="RAW32456.1"/>
    </source>
</evidence>
<dbReference type="EMBL" id="MJFZ01000276">
    <property type="protein sequence ID" value="RAW32456.1"/>
    <property type="molecule type" value="Genomic_DNA"/>
</dbReference>
<organism evidence="2 3">
    <name type="scientific">Phytophthora cactorum</name>
    <dbReference type="NCBI Taxonomy" id="29920"/>
    <lineage>
        <taxon>Eukaryota</taxon>
        <taxon>Sar</taxon>
        <taxon>Stramenopiles</taxon>
        <taxon>Oomycota</taxon>
        <taxon>Peronosporomycetes</taxon>
        <taxon>Peronosporales</taxon>
        <taxon>Peronosporaceae</taxon>
        <taxon>Phytophthora</taxon>
    </lineage>
</organism>
<keyword evidence="3" id="KW-1185">Reference proteome</keyword>
<name>A0A329S991_9STRA</name>
<feature type="compositionally biased region" description="Low complexity" evidence="1">
    <location>
        <begin position="101"/>
        <end position="118"/>
    </location>
</feature>
<reference evidence="2 3" key="1">
    <citation type="submission" date="2018-01" db="EMBL/GenBank/DDBJ databases">
        <title>Draft genome of the strawberry crown rot pathogen Phytophthora cactorum.</title>
        <authorList>
            <person name="Armitage A.D."/>
            <person name="Lysoe E."/>
            <person name="Nellist C.F."/>
            <person name="Harrison R.J."/>
            <person name="Brurberg M.B."/>
        </authorList>
    </citation>
    <scope>NUCLEOTIDE SEQUENCE [LARGE SCALE GENOMIC DNA]</scope>
    <source>
        <strain evidence="2 3">10300</strain>
    </source>
</reference>
<dbReference type="VEuPathDB" id="FungiDB:PC110_g11184"/>